<dbReference type="Proteomes" id="UP000183287">
    <property type="component" value="Unassembled WGS sequence"/>
</dbReference>
<name>A0A1I4NHH9_9PROT</name>
<dbReference type="OrthoDB" id="8547561at2"/>
<sequence length="205" mass="22496">MQRLVLTFCVGVLVIIVSAPSSAEPVTIAICSTANAQNSGHNPAINPDFESCKTSAQTSCEGKKRKGSCESLSAFPVIGWKMHSDKSDSKDISKCVPIEVSEKNNNHMLKVVSKGNKSGVFLQLSNLKSDARRMLSTWLWIRSGQVVVVQGRNTRPVSWGTKAVGEEWLQICTNEAALTDSIVIYNQMKRGSRFEVDRIAIRDIP</sequence>
<dbReference type="AlphaFoldDB" id="A0A1I4NHH9"/>
<feature type="chain" id="PRO_5010169537" evidence="1">
    <location>
        <begin position="24"/>
        <end position="205"/>
    </location>
</feature>
<dbReference type="RefSeq" id="WP_074904956.1">
    <property type="nucleotide sequence ID" value="NZ_FOUB01000015.1"/>
</dbReference>
<organism evidence="2 3">
    <name type="scientific">Nitrosomonas communis</name>
    <dbReference type="NCBI Taxonomy" id="44574"/>
    <lineage>
        <taxon>Bacteria</taxon>
        <taxon>Pseudomonadati</taxon>
        <taxon>Pseudomonadota</taxon>
        <taxon>Betaproteobacteria</taxon>
        <taxon>Nitrosomonadales</taxon>
        <taxon>Nitrosomonadaceae</taxon>
        <taxon>Nitrosomonas</taxon>
    </lineage>
</organism>
<reference evidence="3" key="1">
    <citation type="submission" date="2016-10" db="EMBL/GenBank/DDBJ databases">
        <authorList>
            <person name="Varghese N."/>
            <person name="Submissions S."/>
        </authorList>
    </citation>
    <scope>NUCLEOTIDE SEQUENCE [LARGE SCALE GENOMIC DNA]</scope>
    <source>
        <strain evidence="3">Nm44</strain>
    </source>
</reference>
<feature type="signal peptide" evidence="1">
    <location>
        <begin position="1"/>
        <end position="23"/>
    </location>
</feature>
<evidence type="ECO:0000256" key="1">
    <source>
        <dbReference type="SAM" id="SignalP"/>
    </source>
</evidence>
<accession>A0A1I4NHH9</accession>
<gene>
    <name evidence="2" type="ORF">SAMN05421863_10152</name>
</gene>
<keyword evidence="1" id="KW-0732">Signal</keyword>
<keyword evidence="3" id="KW-1185">Reference proteome</keyword>
<proteinExistence type="predicted"/>
<dbReference type="EMBL" id="FOUB01000015">
    <property type="protein sequence ID" value="SFM14929.1"/>
    <property type="molecule type" value="Genomic_DNA"/>
</dbReference>
<evidence type="ECO:0000313" key="2">
    <source>
        <dbReference type="EMBL" id="SFM14929.1"/>
    </source>
</evidence>
<protein>
    <submittedName>
        <fullName evidence="2">Uncharacterized protein</fullName>
    </submittedName>
</protein>
<evidence type="ECO:0000313" key="3">
    <source>
        <dbReference type="Proteomes" id="UP000183287"/>
    </source>
</evidence>